<dbReference type="SMART" id="SM00943">
    <property type="entry name" value="Prim-Pol"/>
    <property type="match status" value="1"/>
</dbReference>
<evidence type="ECO:0000313" key="3">
    <source>
        <dbReference type="Proteomes" id="UP000006177"/>
    </source>
</evidence>
<dbReference type="GO" id="GO:0016817">
    <property type="term" value="F:hydrolase activity, acting on acid anhydrides"/>
    <property type="evidence" value="ECO:0007669"/>
    <property type="project" value="InterPro"/>
</dbReference>
<feature type="domain" description="DNA primase/polymerase bifunctional N-terminal" evidence="1">
    <location>
        <begin position="1"/>
        <end position="140"/>
    </location>
</feature>
<dbReference type="EMBL" id="CP002919">
    <property type="protein sequence ID" value="AFS52935.1"/>
    <property type="molecule type" value="Genomic_DNA"/>
</dbReference>
<dbReference type="KEGG" id="lfi:LFML04_0700"/>
<dbReference type="Pfam" id="PF09250">
    <property type="entry name" value="Prim-Pol"/>
    <property type="match status" value="1"/>
</dbReference>
<dbReference type="InterPro" id="IPR015330">
    <property type="entry name" value="DNA_primase/pol_bifunc_N"/>
</dbReference>
<dbReference type="Proteomes" id="UP000006177">
    <property type="component" value="Chromosome"/>
</dbReference>
<accession>J9Z8V6</accession>
<dbReference type="Pfam" id="PF08707">
    <property type="entry name" value="PriCT_2"/>
    <property type="match status" value="1"/>
</dbReference>
<dbReference type="InterPro" id="IPR014819">
    <property type="entry name" value="PriCT_2"/>
</dbReference>
<protein>
    <recommendedName>
        <fullName evidence="1">DNA primase/polymerase bifunctional N-terminal domain-containing protein</fullName>
    </recommendedName>
</protein>
<reference evidence="2 3" key="1">
    <citation type="journal article" date="2011" name="J. Microbiol.">
        <title>Complete genome of Leptospirillum ferriphilum ML-04 provides insight into its physiology and environmental adaptation.</title>
        <authorList>
            <person name="Mi S."/>
            <person name="Song J."/>
            <person name="Lin J."/>
            <person name="Che Y."/>
            <person name="Zheng H."/>
            <person name="Lin J."/>
        </authorList>
    </citation>
    <scope>NUCLEOTIDE SEQUENCE [LARGE SCALE GENOMIC DNA]</scope>
    <source>
        <strain evidence="2 3">ML-04</strain>
    </source>
</reference>
<dbReference type="PATRIC" id="fig|1048260.3.peg.754"/>
<evidence type="ECO:0000259" key="1">
    <source>
        <dbReference type="SMART" id="SM00943"/>
    </source>
</evidence>
<name>J9Z8V6_LEPFM</name>
<dbReference type="STRING" id="1048260.LFML04_0700"/>
<dbReference type="HOGENOM" id="CLU_422622_0_0_0"/>
<dbReference type="CDD" id="cd04859">
    <property type="entry name" value="Prim_Pol"/>
    <property type="match status" value="1"/>
</dbReference>
<organism evidence="2 3">
    <name type="scientific">Leptospirillum ferriphilum (strain ML-04)</name>
    <dbReference type="NCBI Taxonomy" id="1048260"/>
    <lineage>
        <taxon>Bacteria</taxon>
        <taxon>Pseudomonadati</taxon>
        <taxon>Nitrospirota</taxon>
        <taxon>Nitrospiria</taxon>
        <taxon>Nitrospirales</taxon>
        <taxon>Nitrospiraceae</taxon>
        <taxon>Leptospirillum</taxon>
    </lineage>
</organism>
<evidence type="ECO:0000313" key="2">
    <source>
        <dbReference type="EMBL" id="AFS52935.1"/>
    </source>
</evidence>
<sequence>MMTWTARLLVFPLKDRSKEPATSHGHLDAKPFEEWTVKATNWGIRCGPESGITVIDVDPRNGGDIQQVLPLLPLAPRVKTGGGGWHFYCQGVPAGTHFIKLPGIDFKNNGYVVAPGSIHPSGAPYEWEQEGDLPEFPASFIKPPASLPRVEPSGFFPDDITDMLGAIPSEDRDTWLHVGMALHSVDPGLAGFELWHEWSKSARSYKGIADCNKVWNSFRKSGITLGTLVKLALDHGYKRSAPLVDLGGQFAPRERPTIKEPDDLPFTPTIPVFLLEEIRRWAVPACDPVSAIAVALTIGSLMVARTVTTDKGDLPMVQFALVGPTASSGIIAGDSVEKALREASLGWMLRGGTLSSEEKLKRALLASPVLYHFTHTWAANVQFSQRQPSGAMSAAIALFDRILRGSPLRHENEKKPDEEPTVIFDPHLALIVSVGQDELQKILTTDEMSRGSHEMMLYVPLRTPGEIPSGPLPSSVLRRLAGPALQNSLPPSSREPASFSVLKIRDPEGVSDDPLYRTSKIIARRIALILSAVDNPSATEVSDSHLAWAMKFVEFCARSLKPEESAGDGRMTPYDYVAAFAKKQKTRGFTPRDLVQGVKPFRNLKREDRNSLIDLMLEDGLLVSVPVPGKRVERLYHRDFVKKGENEC</sequence>
<proteinExistence type="predicted"/>
<dbReference type="SUPFAM" id="SSF56747">
    <property type="entry name" value="Prim-pol domain"/>
    <property type="match status" value="1"/>
</dbReference>
<gene>
    <name evidence="2" type="ordered locus">LFML04_0700</name>
</gene>
<dbReference type="AlphaFoldDB" id="J9Z8V6"/>
<dbReference type="RefSeq" id="WP_014960445.1">
    <property type="nucleotide sequence ID" value="NC_018649.1"/>
</dbReference>